<organism evidence="1 2">
    <name type="scientific">Brachionus plicatilis</name>
    <name type="common">Marine rotifer</name>
    <name type="synonym">Brachionus muelleri</name>
    <dbReference type="NCBI Taxonomy" id="10195"/>
    <lineage>
        <taxon>Eukaryota</taxon>
        <taxon>Metazoa</taxon>
        <taxon>Spiralia</taxon>
        <taxon>Gnathifera</taxon>
        <taxon>Rotifera</taxon>
        <taxon>Eurotatoria</taxon>
        <taxon>Monogononta</taxon>
        <taxon>Pseudotrocha</taxon>
        <taxon>Ploima</taxon>
        <taxon>Brachionidae</taxon>
        <taxon>Brachionus</taxon>
    </lineage>
</organism>
<proteinExistence type="predicted"/>
<protein>
    <submittedName>
        <fullName evidence="1">Uncharacterized protein</fullName>
    </submittedName>
</protein>
<dbReference type="Proteomes" id="UP000276133">
    <property type="component" value="Unassembled WGS sequence"/>
</dbReference>
<reference evidence="1 2" key="1">
    <citation type="journal article" date="2018" name="Sci. Rep.">
        <title>Genomic signatures of local adaptation to the degree of environmental predictability in rotifers.</title>
        <authorList>
            <person name="Franch-Gras L."/>
            <person name="Hahn C."/>
            <person name="Garcia-Roger E.M."/>
            <person name="Carmona M.J."/>
            <person name="Serra M."/>
            <person name="Gomez A."/>
        </authorList>
    </citation>
    <scope>NUCLEOTIDE SEQUENCE [LARGE SCALE GENOMIC DNA]</scope>
    <source>
        <strain evidence="1">HYR1</strain>
    </source>
</reference>
<keyword evidence="2" id="KW-1185">Reference proteome</keyword>
<sequence>MKPHNYDFMGFSKILHHIILPNDTQNYFLRSCPEALRNTDDTINRVNVDQNLDKTRKIEVVWTKLRNGEDLSQRKKINSNEKPGPTSYATRNIDNTKLSAFMMNFDVYPKFDRTMYKFD</sequence>
<dbReference type="AlphaFoldDB" id="A0A3M7T219"/>
<gene>
    <name evidence="1" type="ORF">BpHYR1_020987</name>
</gene>
<name>A0A3M7T219_BRAPC</name>
<comment type="caution">
    <text evidence="1">The sequence shown here is derived from an EMBL/GenBank/DDBJ whole genome shotgun (WGS) entry which is preliminary data.</text>
</comment>
<accession>A0A3M7T219</accession>
<evidence type="ECO:0000313" key="2">
    <source>
        <dbReference type="Proteomes" id="UP000276133"/>
    </source>
</evidence>
<dbReference type="OrthoDB" id="10129474at2759"/>
<evidence type="ECO:0000313" key="1">
    <source>
        <dbReference type="EMBL" id="RNA41878.1"/>
    </source>
</evidence>
<dbReference type="EMBL" id="REGN01000440">
    <property type="protein sequence ID" value="RNA41878.1"/>
    <property type="molecule type" value="Genomic_DNA"/>
</dbReference>